<accession>A0A132P121</accession>
<dbReference type="HAMAP" id="MF_03048">
    <property type="entry name" value="Urm1"/>
    <property type="match status" value="1"/>
</dbReference>
<comment type="function">
    <text evidence="5">Acts as a sulfur carrier required for 2-thiolation of mcm(5)S(2)U at tRNA wobble positions of cytosolic tRNA(Lys), tRNA(Glu) and tRNA(Gln). Serves as sulfur donor in tRNA 2-thiolation reaction by being thiocarboxylated (-COSH) at its C-terminus by the MOCS3/UBA4 homolog. The sulfur is then transferred to tRNA to form 2-thiolation of mcm(5)S(2)U. Also acts as a ubiquitin-like protein (UBL) that is covalently conjugated via an isopeptide bond to lysine residues of target proteins. The thiocarboxylated form serves as substrate for conjugation and oxidative stress specifically induces the formation of UBL-protein conjugates.</text>
</comment>
<evidence type="ECO:0000256" key="6">
    <source>
        <dbReference type="RuleBase" id="RU361182"/>
    </source>
</evidence>
<comment type="similarity">
    <text evidence="5 6">Belongs to the URM1 family.</text>
</comment>
<evidence type="ECO:0000256" key="4">
    <source>
        <dbReference type="ARBA" id="ARBA00022786"/>
    </source>
</evidence>
<reference evidence="7 8" key="1">
    <citation type="journal article" date="2015" name="Mol. Biochem. Parasitol.">
        <title>Identification of polymorphic genes for use in assemblage B genotyping assays through comparative genomics of multiple assemblage B Giardia duodenalis isolates.</title>
        <authorList>
            <person name="Wielinga C."/>
            <person name="Thompson R.C."/>
            <person name="Monis P."/>
            <person name="Ryan U."/>
        </authorList>
    </citation>
    <scope>NUCLEOTIDE SEQUENCE [LARGE SCALE GENOMIC DNA]</scope>
    <source>
        <strain evidence="7 8">BAH15c1</strain>
    </source>
</reference>
<dbReference type="Pfam" id="PF09138">
    <property type="entry name" value="Urm1"/>
    <property type="match status" value="1"/>
</dbReference>
<dbReference type="InterPro" id="IPR016155">
    <property type="entry name" value="Mopterin_synth/thiamin_S_b"/>
</dbReference>
<evidence type="ECO:0000313" key="7">
    <source>
        <dbReference type="EMBL" id="KWX15953.1"/>
    </source>
</evidence>
<name>A0A132P121_GIAIN</name>
<dbReference type="Proteomes" id="UP000070089">
    <property type="component" value="Unassembled WGS sequence"/>
</dbReference>
<dbReference type="OrthoDB" id="10248987at2759"/>
<dbReference type="GO" id="GO:0032447">
    <property type="term" value="P:protein urmylation"/>
    <property type="evidence" value="ECO:0007669"/>
    <property type="project" value="UniProtKB-UniRule"/>
</dbReference>
<keyword evidence="2 5" id="KW-1017">Isopeptide bond</keyword>
<organism evidence="7 8">
    <name type="scientific">Giardia duodenalis assemblage B</name>
    <dbReference type="NCBI Taxonomy" id="1394984"/>
    <lineage>
        <taxon>Eukaryota</taxon>
        <taxon>Metamonada</taxon>
        <taxon>Diplomonadida</taxon>
        <taxon>Hexamitidae</taxon>
        <taxon>Giardiinae</taxon>
        <taxon>Giardia</taxon>
    </lineage>
</organism>
<comment type="caution">
    <text evidence="7">The sequence shown here is derived from an EMBL/GenBank/DDBJ whole genome shotgun (WGS) entry which is preliminary data.</text>
</comment>
<keyword evidence="4 5" id="KW-0833">Ubl conjugation pathway</keyword>
<dbReference type="EMBL" id="JXTI01000001">
    <property type="protein sequence ID" value="KWX15953.1"/>
    <property type="molecule type" value="Genomic_DNA"/>
</dbReference>
<keyword evidence="1 5" id="KW-0963">Cytoplasm</keyword>
<comment type="pathway">
    <text evidence="5 6">tRNA modification; 5-methoxycarbonylmethyl-2-thiouridine-tRNA biosynthesis.</text>
</comment>
<evidence type="ECO:0000256" key="1">
    <source>
        <dbReference type="ARBA" id="ARBA00022490"/>
    </source>
</evidence>
<dbReference type="UniPathway" id="UPA00988"/>
<evidence type="ECO:0000256" key="2">
    <source>
        <dbReference type="ARBA" id="ARBA00022499"/>
    </source>
</evidence>
<dbReference type="PANTHER" id="PTHR14986">
    <property type="entry name" value="RURM1 PROTEIN"/>
    <property type="match status" value="1"/>
</dbReference>
<proteinExistence type="inferred from homology"/>
<comment type="subcellular location">
    <subcellularLocation>
        <location evidence="5 6">Cytoplasm</location>
    </subcellularLocation>
</comment>
<comment type="PTM">
    <text evidence="5">C-terminal thiocarboxylation occurs in 2 steps, it is first acyl-adenylated (-COAMP) via the hesA/moeB/thiF part of the MOCS3/UBA4 homolog, then thiocarboxylated (-COSH) via the rhodanese domain of the MOCS3/UBA4 homolog.</text>
</comment>
<protein>
    <recommendedName>
        <fullName evidence="5">Ubiquitin-related modifier 1 homolog</fullName>
    </recommendedName>
</protein>
<dbReference type="Gene3D" id="3.10.20.30">
    <property type="match status" value="1"/>
</dbReference>
<dbReference type="SUPFAM" id="SSF54285">
    <property type="entry name" value="MoaD/ThiS"/>
    <property type="match status" value="1"/>
</dbReference>
<feature type="cross-link" description="Glycyl lysine isopeptide (Gly-Lys) (interchain with K-? in acceptor proteins)" evidence="5">
    <location>
        <position position="95"/>
    </location>
</feature>
<dbReference type="GO" id="GO:0005829">
    <property type="term" value="C:cytosol"/>
    <property type="evidence" value="ECO:0007669"/>
    <property type="project" value="UniProtKB-UniRule"/>
</dbReference>
<keyword evidence="3 5" id="KW-0819">tRNA processing</keyword>
<dbReference type="AlphaFoldDB" id="A0A132P121"/>
<dbReference type="VEuPathDB" id="GiardiaDB:QR46_0094"/>
<dbReference type="InterPro" id="IPR015221">
    <property type="entry name" value="Urm1"/>
</dbReference>
<evidence type="ECO:0000313" key="8">
    <source>
        <dbReference type="Proteomes" id="UP000070089"/>
    </source>
</evidence>
<feature type="modified residue" description="1-thioglycine" evidence="5">
    <location>
        <position position="95"/>
    </location>
</feature>
<gene>
    <name evidence="7" type="ORF">QR46_0094</name>
</gene>
<dbReference type="GO" id="GO:0002098">
    <property type="term" value="P:tRNA wobble uridine modification"/>
    <property type="evidence" value="ECO:0007669"/>
    <property type="project" value="UniProtKB-UniRule"/>
</dbReference>
<dbReference type="InterPro" id="IPR012675">
    <property type="entry name" value="Beta-grasp_dom_sf"/>
</dbReference>
<evidence type="ECO:0000256" key="5">
    <source>
        <dbReference type="HAMAP-Rule" id="MF_03048"/>
    </source>
</evidence>
<sequence length="95" mass="10278">MSILIELLAGLEQLSKTKKSNHEMLVTHPVDFAEVVDYVATKLLEKHGSIFAGPQSNLAPGIIALINDQDVTILPKDIKIKAGDKVTFLSMIHGG</sequence>
<evidence type="ECO:0000256" key="3">
    <source>
        <dbReference type="ARBA" id="ARBA00022694"/>
    </source>
</evidence>
<dbReference type="GO" id="GO:0034227">
    <property type="term" value="P:tRNA thio-modification"/>
    <property type="evidence" value="ECO:0007669"/>
    <property type="project" value="UniProtKB-UniRule"/>
</dbReference>